<dbReference type="Gene3D" id="3.40.50.300">
    <property type="entry name" value="P-loop containing nucleotide triphosphate hydrolases"/>
    <property type="match status" value="1"/>
</dbReference>
<feature type="signal peptide" evidence="6">
    <location>
        <begin position="1"/>
        <end position="23"/>
    </location>
</feature>
<dbReference type="Gene3D" id="2.120.10.80">
    <property type="entry name" value="Kelch-type beta propeller"/>
    <property type="match status" value="2"/>
</dbReference>
<reference evidence="8" key="1">
    <citation type="submission" date="2023-06" db="EMBL/GenBank/DDBJ databases">
        <title>Survivors Of The Sea: Transcriptome response of Skeletonema marinoi to long-term dormancy.</title>
        <authorList>
            <person name="Pinder M.I.M."/>
            <person name="Kourtchenko O."/>
            <person name="Robertson E.K."/>
            <person name="Larsson T."/>
            <person name="Maumus F."/>
            <person name="Osuna-Cruz C.M."/>
            <person name="Vancaester E."/>
            <person name="Stenow R."/>
            <person name="Vandepoele K."/>
            <person name="Ploug H."/>
            <person name="Bruchert V."/>
            <person name="Godhe A."/>
            <person name="Topel M."/>
        </authorList>
    </citation>
    <scope>NUCLEOTIDE SEQUENCE</scope>
    <source>
        <strain evidence="8">R05AC</strain>
    </source>
</reference>
<dbReference type="GO" id="GO:0016887">
    <property type="term" value="F:ATP hydrolysis activity"/>
    <property type="evidence" value="ECO:0007669"/>
    <property type="project" value="InterPro"/>
</dbReference>
<dbReference type="GO" id="GO:0035494">
    <property type="term" value="P:SNARE complex disassembly"/>
    <property type="evidence" value="ECO:0007669"/>
    <property type="project" value="InterPro"/>
</dbReference>
<feature type="compositionally biased region" description="Low complexity" evidence="5">
    <location>
        <begin position="76"/>
        <end position="99"/>
    </location>
</feature>
<feature type="domain" description="AAA+ ATPase" evidence="7">
    <location>
        <begin position="548"/>
        <end position="716"/>
    </location>
</feature>
<evidence type="ECO:0000256" key="4">
    <source>
        <dbReference type="RuleBase" id="RU367045"/>
    </source>
</evidence>
<keyword evidence="4 8" id="KW-0378">Hydrolase</keyword>
<evidence type="ECO:0000256" key="6">
    <source>
        <dbReference type="SAM" id="SignalP"/>
    </source>
</evidence>
<keyword evidence="4" id="KW-0460">Magnesium</keyword>
<comment type="function">
    <text evidence="4">Required for vesicle-mediated transport. Catalyzes the fusion of transport vesicles within the Golgi cisternae. Is also required for transport from the endoplasmic reticulum to the Golgi stack. Seems to function as a fusion protein required for the delivery of cargo proteins to all compartments of the Golgi stack independent of vesicle origin.</text>
</comment>
<keyword evidence="4" id="KW-0931">ER-Golgi transport</keyword>
<comment type="subcellular location">
    <subcellularLocation>
        <location evidence="4">Cytoplasm</location>
    </subcellularLocation>
</comment>
<dbReference type="SMART" id="SM00382">
    <property type="entry name" value="AAA"/>
    <property type="match status" value="1"/>
</dbReference>
<evidence type="ECO:0000256" key="1">
    <source>
        <dbReference type="ARBA" id="ARBA00006914"/>
    </source>
</evidence>
<evidence type="ECO:0000259" key="7">
    <source>
        <dbReference type="SMART" id="SM00382"/>
    </source>
</evidence>
<dbReference type="AlphaFoldDB" id="A0AAD9D493"/>
<feature type="region of interest" description="Disordered" evidence="5">
    <location>
        <begin position="841"/>
        <end position="881"/>
    </location>
</feature>
<evidence type="ECO:0000256" key="3">
    <source>
        <dbReference type="ARBA" id="ARBA00022840"/>
    </source>
</evidence>
<proteinExistence type="inferred from homology"/>
<dbReference type="FunFam" id="3.40.50.300:FF:000154">
    <property type="entry name" value="Vesicle-fusing ATPase 1"/>
    <property type="match status" value="1"/>
</dbReference>
<dbReference type="SUPFAM" id="SSF52540">
    <property type="entry name" value="P-loop containing nucleoside triphosphate hydrolases"/>
    <property type="match status" value="1"/>
</dbReference>
<feature type="compositionally biased region" description="Basic and acidic residues" evidence="5">
    <location>
        <begin position="301"/>
        <end position="318"/>
    </location>
</feature>
<keyword evidence="9" id="KW-1185">Reference proteome</keyword>
<keyword evidence="2 4" id="KW-0547">Nucleotide-binding</keyword>
<dbReference type="PANTHER" id="PTHR23078:SF3">
    <property type="entry name" value="VESICLE-FUSING ATPASE"/>
    <property type="match status" value="1"/>
</dbReference>
<dbReference type="Proteomes" id="UP001224775">
    <property type="component" value="Unassembled WGS sequence"/>
</dbReference>
<dbReference type="InterPro" id="IPR003959">
    <property type="entry name" value="ATPase_AAA_core"/>
</dbReference>
<protein>
    <recommendedName>
        <fullName evidence="4">Vesicle-fusing ATPase</fullName>
        <ecNumber evidence="4">3.6.4.6</ecNumber>
    </recommendedName>
</protein>
<accession>A0AAD9D493</accession>
<keyword evidence="4" id="KW-0813">Transport</keyword>
<dbReference type="EMBL" id="JATAAI010000065">
    <property type="protein sequence ID" value="KAK1732508.1"/>
    <property type="molecule type" value="Genomic_DNA"/>
</dbReference>
<keyword evidence="4" id="KW-0479">Metal-binding</keyword>
<evidence type="ECO:0000313" key="8">
    <source>
        <dbReference type="EMBL" id="KAK1732508.1"/>
    </source>
</evidence>
<evidence type="ECO:0000313" key="9">
    <source>
        <dbReference type="Proteomes" id="UP001224775"/>
    </source>
</evidence>
<sequence length="881" mass="94878">MRSSFFSSFILTSHVFNISSVSAWSWSISPTNNDNAISGPRVSGHTCVASPIDKNELFLFGGVAEPTLDVTGGAGASVTSSSSNNSAKIFSSPSKPKPQSLKEAHAESARLAVLTSASATKASQQQWGQTEQPPQITATNNLWIYKRDKPDNSPDWQLIPPKLQGVSRPSPRIHAASATLGHMMFLFGGYDPKNGKSFSDIWTLSLKTNKWTLCQAWLPYEVSKHVACAISDTKIVLYTDRGDVLVYDDDLPTPLITTMDVDGEGPVGLSLCASCGIPRTTTTTDDDDDDDDRSSSSAFGRVDDRYSRNGGGEKHQDQDMLIFGGSTGENEGFSSESFRLDTKSWSWSKLVPKSQKRPPPLQAPSVASLGKNQCIMFGGAALNKRDRSFSPSDETWLLTVDGNEANWEQIAVQGGGEGAASPVGRLSASLTATTPEELILHGGYNPTSSKQSHDTQTWMLTKHPIDHAKIAREKRAREQLIKDEQLTESEAAASRVADMIAQAGSGIAFEGTSLGVGGLDHVLEEVKTRIWTPLAAPPKLLKDLGIQPTRGLLFYGGPGCGKTLLASTLGNMLSPFRPITVVAGPEILDKFVGSSEQNLRAIFDSPPDIYEEYKRNETDGGVALGRAAVHVVVMDEFDALARSRGGGGAGSQGDAGVARDSVVNQLLSKMDGVQPLVVPTLVIGLTNKRDLIDPGRFLALLRPGRFEVQIEITPPKTIAQRRSIVMVHTKQMFDAGRLQVKDPPPGSAAADQLENAKHLDILTYDELADQLAIYCDGFSGAAIAGITRAAASRALARSVGRLSGDDLVSEDDDASSYSIMDCLVTQDDFYQAINAIRGRSKTSDSVDDVEGENDRQESSRGGFRSQLRQRIRSWTKKTSSP</sequence>
<dbReference type="InterPro" id="IPR003593">
    <property type="entry name" value="AAA+_ATPase"/>
</dbReference>
<feature type="chain" id="PRO_5042165096" description="Vesicle-fusing ATPase" evidence="6">
    <location>
        <begin position="24"/>
        <end position="881"/>
    </location>
</feature>
<dbReference type="Pfam" id="PF00004">
    <property type="entry name" value="AAA"/>
    <property type="match status" value="1"/>
</dbReference>
<dbReference type="Pfam" id="PF01344">
    <property type="entry name" value="Kelch_1"/>
    <property type="match status" value="1"/>
</dbReference>
<gene>
    <name evidence="8" type="ORF">QTG54_016791</name>
</gene>
<evidence type="ECO:0000256" key="2">
    <source>
        <dbReference type="ARBA" id="ARBA00022741"/>
    </source>
</evidence>
<dbReference type="GO" id="GO:0046872">
    <property type="term" value="F:metal ion binding"/>
    <property type="evidence" value="ECO:0007669"/>
    <property type="project" value="UniProtKB-UniRule"/>
</dbReference>
<dbReference type="InterPro" id="IPR039812">
    <property type="entry name" value="Vesicle-fus_ATPase"/>
</dbReference>
<dbReference type="InterPro" id="IPR015915">
    <property type="entry name" value="Kelch-typ_b-propeller"/>
</dbReference>
<dbReference type="GO" id="GO:0006891">
    <property type="term" value="P:intra-Golgi vesicle-mediated transport"/>
    <property type="evidence" value="ECO:0007669"/>
    <property type="project" value="TreeGrafter"/>
</dbReference>
<dbReference type="InterPro" id="IPR027417">
    <property type="entry name" value="P-loop_NTPase"/>
</dbReference>
<evidence type="ECO:0000256" key="5">
    <source>
        <dbReference type="SAM" id="MobiDB-lite"/>
    </source>
</evidence>
<dbReference type="InterPro" id="IPR006652">
    <property type="entry name" value="Kelch_1"/>
</dbReference>
<comment type="catalytic activity">
    <reaction evidence="4">
        <text>ATP + H2O = ADP + phosphate + H(+)</text>
        <dbReference type="Rhea" id="RHEA:13065"/>
        <dbReference type="ChEBI" id="CHEBI:15377"/>
        <dbReference type="ChEBI" id="CHEBI:15378"/>
        <dbReference type="ChEBI" id="CHEBI:30616"/>
        <dbReference type="ChEBI" id="CHEBI:43474"/>
        <dbReference type="ChEBI" id="CHEBI:456216"/>
        <dbReference type="EC" id="3.6.4.6"/>
    </reaction>
</comment>
<comment type="caution">
    <text evidence="8">The sequence shown here is derived from an EMBL/GenBank/DDBJ whole genome shotgun (WGS) entry which is preliminary data.</text>
</comment>
<dbReference type="SUPFAM" id="SSF117281">
    <property type="entry name" value="Kelch motif"/>
    <property type="match status" value="1"/>
</dbReference>
<comment type="similarity">
    <text evidence="1 4">Belongs to the AAA ATPase family.</text>
</comment>
<dbReference type="GO" id="GO:0043001">
    <property type="term" value="P:Golgi to plasma membrane protein transport"/>
    <property type="evidence" value="ECO:0007669"/>
    <property type="project" value="TreeGrafter"/>
</dbReference>
<feature type="region of interest" description="Disordered" evidence="5">
    <location>
        <begin position="280"/>
        <end position="326"/>
    </location>
</feature>
<dbReference type="PANTHER" id="PTHR23078">
    <property type="entry name" value="VESICULAR-FUSION PROTEIN NSF"/>
    <property type="match status" value="1"/>
</dbReference>
<dbReference type="EC" id="3.6.4.6" evidence="4"/>
<keyword evidence="3 4" id="KW-0067">ATP-binding</keyword>
<organism evidence="8 9">
    <name type="scientific">Skeletonema marinoi</name>
    <dbReference type="NCBI Taxonomy" id="267567"/>
    <lineage>
        <taxon>Eukaryota</taxon>
        <taxon>Sar</taxon>
        <taxon>Stramenopiles</taxon>
        <taxon>Ochrophyta</taxon>
        <taxon>Bacillariophyta</taxon>
        <taxon>Coscinodiscophyceae</taxon>
        <taxon>Thalassiosirophycidae</taxon>
        <taxon>Thalassiosirales</taxon>
        <taxon>Skeletonemataceae</taxon>
        <taxon>Skeletonema</taxon>
        <taxon>Skeletonema marinoi-dohrnii complex</taxon>
    </lineage>
</organism>
<name>A0AAD9D493_9STRA</name>
<keyword evidence="4" id="KW-0963">Cytoplasm</keyword>
<dbReference type="Gene3D" id="1.10.8.60">
    <property type="match status" value="1"/>
</dbReference>
<keyword evidence="6" id="KW-0732">Signal</keyword>
<dbReference type="GO" id="GO:0005795">
    <property type="term" value="C:Golgi stack"/>
    <property type="evidence" value="ECO:0007669"/>
    <property type="project" value="TreeGrafter"/>
</dbReference>
<feature type="region of interest" description="Disordered" evidence="5">
    <location>
        <begin position="73"/>
        <end position="106"/>
    </location>
</feature>
<comment type="cofactor">
    <cofactor evidence="4">
        <name>Mg(2+)</name>
        <dbReference type="ChEBI" id="CHEBI:18420"/>
    </cofactor>
    <text evidence="4">Binds 1 Mg(2+) ion per subunit.</text>
</comment>
<dbReference type="GO" id="GO:0005524">
    <property type="term" value="F:ATP binding"/>
    <property type="evidence" value="ECO:0007669"/>
    <property type="project" value="UniProtKB-UniRule"/>
</dbReference>
<keyword evidence="4" id="KW-0653">Protein transport</keyword>